<comment type="caution">
    <text evidence="4">The sequence shown here is derived from an EMBL/GenBank/DDBJ whole genome shotgun (WGS) entry which is preliminary data.</text>
</comment>
<feature type="non-terminal residue" evidence="4">
    <location>
        <position position="220"/>
    </location>
</feature>
<evidence type="ECO:0000313" key="4">
    <source>
        <dbReference type="EMBL" id="GAJ22585.1"/>
    </source>
</evidence>
<evidence type="ECO:0000259" key="3">
    <source>
        <dbReference type="SMART" id="SM00481"/>
    </source>
</evidence>
<keyword evidence="1" id="KW-0808">Transferase</keyword>
<gene>
    <name evidence="4" type="ORF">S12H4_55683</name>
</gene>
<dbReference type="CDD" id="cd07436">
    <property type="entry name" value="PHP_PolX"/>
    <property type="match status" value="1"/>
</dbReference>
<dbReference type="InterPro" id="IPR047967">
    <property type="entry name" value="PolX_PHP"/>
</dbReference>
<accession>X1W1U9</accession>
<dbReference type="InterPro" id="IPR016195">
    <property type="entry name" value="Pol/histidinol_Pase-like"/>
</dbReference>
<sequence>LYERDTDRRVAGEDEEGIYRALGMDLMPPELRENRGEIEAAMEGKLPSLVELGDVRGDLHLHTKWSDGNATVEEMATRAREMGLEYITVCDHTKSLAIANGLDEGRLRAQISEIDTYNESVEGFRVLRGVECDIMADGSLDLPDSVLRDLDWVVASVHSGFRATEKEMTERIVSAIHNDYVSTIGHLTGRLIQRRMPYAVNLEEVFEAAASQGVMMEINA</sequence>
<dbReference type="InterPro" id="IPR004013">
    <property type="entry name" value="PHP_dom"/>
</dbReference>
<dbReference type="PANTHER" id="PTHR36928:SF1">
    <property type="entry name" value="PHOSPHATASE YCDX-RELATED"/>
    <property type="match status" value="1"/>
</dbReference>
<dbReference type="InterPro" id="IPR003141">
    <property type="entry name" value="Pol/His_phosphatase_N"/>
</dbReference>
<dbReference type="Pfam" id="PF14791">
    <property type="entry name" value="DNA_pol_B_thumb"/>
    <property type="match status" value="1"/>
</dbReference>
<organism evidence="4">
    <name type="scientific">marine sediment metagenome</name>
    <dbReference type="NCBI Taxonomy" id="412755"/>
    <lineage>
        <taxon>unclassified sequences</taxon>
        <taxon>metagenomes</taxon>
        <taxon>ecological metagenomes</taxon>
    </lineage>
</organism>
<keyword evidence="2" id="KW-0548">Nucleotidyltransferase</keyword>
<reference evidence="4" key="1">
    <citation type="journal article" date="2014" name="Front. Microbiol.">
        <title>High frequency of phylogenetically diverse reductive dehalogenase-homologous genes in deep subseafloor sedimentary metagenomes.</title>
        <authorList>
            <person name="Kawai M."/>
            <person name="Futagami T."/>
            <person name="Toyoda A."/>
            <person name="Takaki Y."/>
            <person name="Nishi S."/>
            <person name="Hori S."/>
            <person name="Arai W."/>
            <person name="Tsubouchi T."/>
            <person name="Morono Y."/>
            <person name="Uchiyama I."/>
            <person name="Ito T."/>
            <person name="Fujiyama A."/>
            <person name="Inagaki F."/>
            <person name="Takami H."/>
        </authorList>
    </citation>
    <scope>NUCLEOTIDE SEQUENCE</scope>
    <source>
        <strain evidence="4">Expedition CK06-06</strain>
    </source>
</reference>
<feature type="non-terminal residue" evidence="4">
    <location>
        <position position="1"/>
    </location>
</feature>
<proteinExistence type="predicted"/>
<dbReference type="Gene3D" id="3.30.210.10">
    <property type="entry name" value="DNA polymerase, thumb domain"/>
    <property type="match status" value="1"/>
</dbReference>
<dbReference type="GO" id="GO:0008270">
    <property type="term" value="F:zinc ion binding"/>
    <property type="evidence" value="ECO:0007669"/>
    <property type="project" value="TreeGrafter"/>
</dbReference>
<dbReference type="AlphaFoldDB" id="X1W1U9"/>
<dbReference type="Gene3D" id="3.20.20.140">
    <property type="entry name" value="Metal-dependent hydrolases"/>
    <property type="match status" value="1"/>
</dbReference>
<dbReference type="EMBL" id="BARW01035750">
    <property type="protein sequence ID" value="GAJ22585.1"/>
    <property type="molecule type" value="Genomic_DNA"/>
</dbReference>
<dbReference type="InterPro" id="IPR029398">
    <property type="entry name" value="PolB_thumb"/>
</dbReference>
<dbReference type="InterPro" id="IPR037160">
    <property type="entry name" value="DNA_Pol_thumb_sf"/>
</dbReference>
<protein>
    <recommendedName>
        <fullName evidence="3">Polymerase/histidinol phosphatase N-terminal domain-containing protein</fullName>
    </recommendedName>
</protein>
<dbReference type="GO" id="GO:0005829">
    <property type="term" value="C:cytosol"/>
    <property type="evidence" value="ECO:0007669"/>
    <property type="project" value="TreeGrafter"/>
</dbReference>
<evidence type="ECO:0000256" key="1">
    <source>
        <dbReference type="ARBA" id="ARBA00022679"/>
    </source>
</evidence>
<name>X1W1U9_9ZZZZ</name>
<evidence type="ECO:0000256" key="2">
    <source>
        <dbReference type="ARBA" id="ARBA00022695"/>
    </source>
</evidence>
<dbReference type="GO" id="GO:0016779">
    <property type="term" value="F:nucleotidyltransferase activity"/>
    <property type="evidence" value="ECO:0007669"/>
    <property type="project" value="UniProtKB-KW"/>
</dbReference>
<dbReference type="SMART" id="SM00481">
    <property type="entry name" value="POLIIIAc"/>
    <property type="match status" value="1"/>
</dbReference>
<feature type="domain" description="Polymerase/histidinol phosphatase N-terminal" evidence="3">
    <location>
        <begin position="57"/>
        <end position="136"/>
    </location>
</feature>
<dbReference type="InterPro" id="IPR050243">
    <property type="entry name" value="PHP_phosphatase"/>
</dbReference>
<dbReference type="PANTHER" id="PTHR36928">
    <property type="entry name" value="PHOSPHATASE YCDX-RELATED"/>
    <property type="match status" value="1"/>
</dbReference>
<dbReference type="Pfam" id="PF02811">
    <property type="entry name" value="PHP"/>
    <property type="match status" value="1"/>
</dbReference>
<dbReference type="GO" id="GO:0042578">
    <property type="term" value="F:phosphoric ester hydrolase activity"/>
    <property type="evidence" value="ECO:0007669"/>
    <property type="project" value="TreeGrafter"/>
</dbReference>
<dbReference type="SUPFAM" id="SSF89550">
    <property type="entry name" value="PHP domain-like"/>
    <property type="match status" value="1"/>
</dbReference>